<dbReference type="SMART" id="SM00473">
    <property type="entry name" value="PAN_AP"/>
    <property type="match status" value="3"/>
</dbReference>
<evidence type="ECO:0000313" key="4">
    <source>
        <dbReference type="Proteomes" id="UP000005237"/>
    </source>
</evidence>
<dbReference type="PANTHER" id="PTHR47327:SF15">
    <property type="entry name" value="APPLE DOMAIN-CONTAINING PROTEIN"/>
    <property type="match status" value="1"/>
</dbReference>
<reference evidence="3" key="2">
    <citation type="submission" date="2022-06" db="UniProtKB">
        <authorList>
            <consortium name="EnsemblMetazoa"/>
        </authorList>
    </citation>
    <scope>IDENTIFICATION</scope>
    <source>
        <strain evidence="3">DF5081</strain>
    </source>
</reference>
<dbReference type="AlphaFoldDB" id="A0A8R1DI03"/>
<dbReference type="Pfam" id="PF00024">
    <property type="entry name" value="PAN_1"/>
    <property type="match status" value="2"/>
</dbReference>
<evidence type="ECO:0000256" key="1">
    <source>
        <dbReference type="SAM" id="MobiDB-lite"/>
    </source>
</evidence>
<sequence length="503" mass="57049">MLKRTICFKFGHYMHPPRSTRWQTRPVALSHVCVSTVQSAAKLSQTRSFSSSSALYRSKDVFSCFDLHSNEFLEKSGNVLIENIDDVNECLRKCIQAPLHHKLRCKTVMYNVNTQNCVLSKYARHERSVKKSKGLQIDMYENKCASSENETVRLAIFTEQVRTTAAPLKTFPAVNLNFSLPTWTSTPKSATTTTPSSAIPTTNELRRVHAVKQFPLEPRRENFIYSKTVYAEQTAQFSPKFVEKRTRNARVFLSPRPLVDSTSWVVMTPPPPQPPPQFDETLVKERRQRSDRVSENLAACFVKTPQRNLIKFEENRIGGVTLETCMRQCAAMTQFYCASINYSFNLRVCILNGGSVHLNGAETLMMSRDFDYHENTCQPRGTTTTTESSTNGVSSTKKECYRLYSNSIYNSFDATIVGGLMDLASCESECSWSHIRRREKCMGVNWIERTRGCMLFYKQVDYNILQPSLGAVFLANTCTYTTDETSSSSSSSSKSGDSDYYDS</sequence>
<dbReference type="GO" id="GO:0009653">
    <property type="term" value="P:anatomical structure morphogenesis"/>
    <property type="evidence" value="ECO:0007669"/>
    <property type="project" value="TreeGrafter"/>
</dbReference>
<evidence type="ECO:0000259" key="2">
    <source>
        <dbReference type="PROSITE" id="PS50948"/>
    </source>
</evidence>
<feature type="region of interest" description="Disordered" evidence="1">
    <location>
        <begin position="481"/>
        <end position="503"/>
    </location>
</feature>
<keyword evidence="4" id="KW-1185">Reference proteome</keyword>
<protein>
    <recommendedName>
        <fullName evidence="2">Apple domain-containing protein</fullName>
    </recommendedName>
</protein>
<dbReference type="SUPFAM" id="SSF57414">
    <property type="entry name" value="Hairpin loop containing domain-like"/>
    <property type="match status" value="2"/>
</dbReference>
<dbReference type="CDD" id="cd01099">
    <property type="entry name" value="PAN_AP_HGF"/>
    <property type="match status" value="2"/>
</dbReference>
<feature type="domain" description="Apple" evidence="2">
    <location>
        <begin position="300"/>
        <end position="377"/>
    </location>
</feature>
<dbReference type="InterPro" id="IPR052774">
    <property type="entry name" value="Celegans_DevNeuronal_Protein"/>
</dbReference>
<proteinExistence type="predicted"/>
<reference evidence="4" key="1">
    <citation type="submission" date="2010-08" db="EMBL/GenBank/DDBJ databases">
        <authorList>
            <consortium name="Caenorhabditis japonica Sequencing Consortium"/>
            <person name="Wilson R.K."/>
        </authorList>
    </citation>
    <scope>NUCLEOTIDE SEQUENCE [LARGE SCALE GENOMIC DNA]</scope>
    <source>
        <strain evidence="4">DF5081</strain>
    </source>
</reference>
<feature type="compositionally biased region" description="Low complexity" evidence="1">
    <location>
        <begin position="481"/>
        <end position="495"/>
    </location>
</feature>
<name>A0A8R1DI03_CAEJA</name>
<dbReference type="PANTHER" id="PTHR47327">
    <property type="entry name" value="FI18240P1-RELATED"/>
    <property type="match status" value="1"/>
</dbReference>
<dbReference type="InterPro" id="IPR003609">
    <property type="entry name" value="Pan_app"/>
</dbReference>
<dbReference type="Proteomes" id="UP000005237">
    <property type="component" value="Unassembled WGS sequence"/>
</dbReference>
<evidence type="ECO:0000313" key="3">
    <source>
        <dbReference type="EnsemblMetazoa" id="CJA03337a.1"/>
    </source>
</evidence>
<dbReference type="PROSITE" id="PS50948">
    <property type="entry name" value="PAN"/>
    <property type="match status" value="2"/>
</dbReference>
<feature type="domain" description="Apple" evidence="2">
    <location>
        <begin position="64"/>
        <end position="144"/>
    </location>
</feature>
<dbReference type="Gene3D" id="3.50.4.10">
    <property type="entry name" value="Hepatocyte Growth Factor"/>
    <property type="match status" value="2"/>
</dbReference>
<organism evidence="3 4">
    <name type="scientific">Caenorhabditis japonica</name>
    <dbReference type="NCBI Taxonomy" id="281687"/>
    <lineage>
        <taxon>Eukaryota</taxon>
        <taxon>Metazoa</taxon>
        <taxon>Ecdysozoa</taxon>
        <taxon>Nematoda</taxon>
        <taxon>Chromadorea</taxon>
        <taxon>Rhabditida</taxon>
        <taxon>Rhabditina</taxon>
        <taxon>Rhabditomorpha</taxon>
        <taxon>Rhabditoidea</taxon>
        <taxon>Rhabditidae</taxon>
        <taxon>Peloderinae</taxon>
        <taxon>Caenorhabditis</taxon>
    </lineage>
</organism>
<dbReference type="EnsemblMetazoa" id="CJA03337a.1">
    <property type="protein sequence ID" value="CJA03337a.1"/>
    <property type="gene ID" value="WBGene00122541"/>
</dbReference>
<accession>A0A8R1DI03</accession>